<evidence type="ECO:0000313" key="2">
    <source>
        <dbReference type="Proteomes" id="UP000053599"/>
    </source>
</evidence>
<dbReference type="EMBL" id="KN846952">
    <property type="protein sequence ID" value="KIV82034.1"/>
    <property type="molecule type" value="Genomic_DNA"/>
</dbReference>
<dbReference type="GO" id="GO:0043022">
    <property type="term" value="F:ribosome binding"/>
    <property type="evidence" value="ECO:0007669"/>
    <property type="project" value="InterPro"/>
</dbReference>
<dbReference type="Proteomes" id="UP000053599">
    <property type="component" value="Unassembled WGS sequence"/>
</dbReference>
<dbReference type="PANTHER" id="PTHR28250">
    <property type="entry name" value="CYTOCHROME B PRE-MRNA-PROCESSING PROTEIN 6"/>
    <property type="match status" value="1"/>
</dbReference>
<dbReference type="PANTHER" id="PTHR28250:SF1">
    <property type="entry name" value="CYTOCHROME B PRE-MRNA-PROCESSING PROTEIN 6"/>
    <property type="match status" value="1"/>
</dbReference>
<dbReference type="Pfam" id="PF20180">
    <property type="entry name" value="UQCC2_CBP6"/>
    <property type="match status" value="1"/>
</dbReference>
<proteinExistence type="predicted"/>
<dbReference type="AlphaFoldDB" id="A0A0D1YLW3"/>
<protein>
    <submittedName>
        <fullName evidence="1">Uncharacterized protein</fullName>
    </submittedName>
</protein>
<dbReference type="GO" id="GO:0061671">
    <property type="term" value="C:Cbp3p-Cbp6 complex"/>
    <property type="evidence" value="ECO:0007669"/>
    <property type="project" value="InterPro"/>
</dbReference>
<organism evidence="1 2">
    <name type="scientific">Exophiala sideris</name>
    <dbReference type="NCBI Taxonomy" id="1016849"/>
    <lineage>
        <taxon>Eukaryota</taxon>
        <taxon>Fungi</taxon>
        <taxon>Dikarya</taxon>
        <taxon>Ascomycota</taxon>
        <taxon>Pezizomycotina</taxon>
        <taxon>Eurotiomycetes</taxon>
        <taxon>Chaetothyriomycetidae</taxon>
        <taxon>Chaetothyriales</taxon>
        <taxon>Herpotrichiellaceae</taxon>
        <taxon>Exophiala</taxon>
    </lineage>
</organism>
<sequence>MTSQQSVVLKHWARIIKQWPVDKVRPEYVSFQKVMQDHLNKVAASRAAAQNVKANNEVLATPAEPLQMNQQKAMKQINALYNLLDDRFVKEFPMPAQTRHPQSRPTHYDDIVKEMGEAATRTWFASTYNRIRGMLRFS</sequence>
<gene>
    <name evidence="1" type="ORF">PV11_04172</name>
</gene>
<name>A0A0D1YLW3_9EURO</name>
<dbReference type="HOGENOM" id="CLU_138679_1_0_1"/>
<dbReference type="OrthoDB" id="2107880at2759"/>
<evidence type="ECO:0000313" key="1">
    <source>
        <dbReference type="EMBL" id="KIV82034.1"/>
    </source>
</evidence>
<dbReference type="InterPro" id="IPR037653">
    <property type="entry name" value="Cbp6"/>
</dbReference>
<accession>A0A0D1YLW3</accession>
<reference evidence="1 2" key="1">
    <citation type="submission" date="2015-01" db="EMBL/GenBank/DDBJ databases">
        <title>The Genome Sequence of Exophiala sideris CBS121828.</title>
        <authorList>
            <consortium name="The Broad Institute Genomics Platform"/>
            <person name="Cuomo C."/>
            <person name="de Hoog S."/>
            <person name="Gorbushina A."/>
            <person name="Stielow B."/>
            <person name="Teixiera M."/>
            <person name="Abouelleil A."/>
            <person name="Chapman S.B."/>
            <person name="Priest M."/>
            <person name="Young S.K."/>
            <person name="Wortman J."/>
            <person name="Nusbaum C."/>
            <person name="Birren B."/>
        </authorList>
    </citation>
    <scope>NUCLEOTIDE SEQUENCE [LARGE SCALE GENOMIC DNA]</scope>
    <source>
        <strain evidence="1 2">CBS 121828</strain>
    </source>
</reference>
<dbReference type="GO" id="GO:0034551">
    <property type="term" value="P:mitochondrial respiratory chain complex III assembly"/>
    <property type="evidence" value="ECO:0007669"/>
    <property type="project" value="TreeGrafter"/>
</dbReference>